<dbReference type="Proteomes" id="UP000095286">
    <property type="component" value="Unplaced"/>
</dbReference>
<evidence type="ECO:0000313" key="1">
    <source>
        <dbReference type="Proteomes" id="UP000095286"/>
    </source>
</evidence>
<dbReference type="WBParaSite" id="RSKR_0000631300.1">
    <property type="protein sequence ID" value="RSKR_0000631300.1"/>
    <property type="gene ID" value="RSKR_0000631300"/>
</dbReference>
<name>A0AC35U0E0_9BILA</name>
<proteinExistence type="predicted"/>
<evidence type="ECO:0000313" key="2">
    <source>
        <dbReference type="WBParaSite" id="RSKR_0000631300.1"/>
    </source>
</evidence>
<protein>
    <submittedName>
        <fullName evidence="2">Protein kinase domain-containing protein</fullName>
    </submittedName>
</protein>
<organism evidence="1 2">
    <name type="scientific">Rhabditophanes sp. KR3021</name>
    <dbReference type="NCBI Taxonomy" id="114890"/>
    <lineage>
        <taxon>Eukaryota</taxon>
        <taxon>Metazoa</taxon>
        <taxon>Ecdysozoa</taxon>
        <taxon>Nematoda</taxon>
        <taxon>Chromadorea</taxon>
        <taxon>Rhabditida</taxon>
        <taxon>Tylenchina</taxon>
        <taxon>Panagrolaimomorpha</taxon>
        <taxon>Strongyloidoidea</taxon>
        <taxon>Alloionematidae</taxon>
        <taxon>Rhabditophanes</taxon>
    </lineage>
</organism>
<sequence>MSMIDNEFREKVAQKREKVDDLYHYRGQKIGSGAYGQVYKAISKDPNVKNIYALKLIDGQGTNGIAMSVCREISLVMELKCVNIIKIHRIFFAPEKKIWLLFDYAEHDLWHIIKYHRTMKVKKERVDVSASMIKSILFQILQGIDYLHENWILHRDIKPANILVMGEGIERGTVKIADMGFARIYHNPLKPLTHIDPIVVTYWYRSPELLLGTKHYTKAIDLWAIGCIFAELMISEPIFYCPDEDTKASTPYNKGQIRRILQILGYPNEADWKDIKHMPNYTKFLQDFNKTHFTNCCLKKYIVDKHKIKYDTREYVLLKNLLIMDPIKRITAAEALSDEFFRNEPEATKDVFNGLPIPYPKREFIIDKGDDLLTNLDFELSQPPKIQLPPKKLMEIDGENCRKQDVKVSISGENLVQCQRKRPLHNRTIEEEIAEHQRMIERQQQHDLIQNPQQLEFNQYPQQQQFNQQQQLDQQLQQQEMFWIQNQNYGCHQQEGPR</sequence>
<accession>A0AC35U0E0</accession>
<reference evidence="2" key="1">
    <citation type="submission" date="2016-11" db="UniProtKB">
        <authorList>
            <consortium name="WormBaseParasite"/>
        </authorList>
    </citation>
    <scope>IDENTIFICATION</scope>
    <source>
        <strain evidence="2">KR3021</strain>
    </source>
</reference>